<evidence type="ECO:0000313" key="2">
    <source>
        <dbReference type="EMBL" id="SED38440.1"/>
    </source>
</evidence>
<dbReference type="AlphaFoldDB" id="A0A1H5AA33"/>
<evidence type="ECO:0000313" key="3">
    <source>
        <dbReference type="Proteomes" id="UP000198992"/>
    </source>
</evidence>
<name>A0A1H5AA33_9BRAD</name>
<feature type="region of interest" description="Disordered" evidence="1">
    <location>
        <begin position="59"/>
        <end position="137"/>
    </location>
</feature>
<dbReference type="EMBL" id="FNTH01000001">
    <property type="protein sequence ID" value="SED38440.1"/>
    <property type="molecule type" value="Genomic_DNA"/>
</dbReference>
<protein>
    <submittedName>
        <fullName evidence="2">Uncharacterized protein</fullName>
    </submittedName>
</protein>
<dbReference type="Proteomes" id="UP000198992">
    <property type="component" value="Unassembled WGS sequence"/>
</dbReference>
<accession>A0A1H5AA33</accession>
<dbReference type="RefSeq" id="WP_244549689.1">
    <property type="nucleotide sequence ID" value="NZ_FNTH01000001.1"/>
</dbReference>
<feature type="compositionally biased region" description="Basic and acidic residues" evidence="1">
    <location>
        <begin position="77"/>
        <end position="120"/>
    </location>
</feature>
<evidence type="ECO:0000256" key="1">
    <source>
        <dbReference type="SAM" id="MobiDB-lite"/>
    </source>
</evidence>
<reference evidence="2 3" key="1">
    <citation type="submission" date="2016-10" db="EMBL/GenBank/DDBJ databases">
        <authorList>
            <person name="de Groot N.N."/>
        </authorList>
    </citation>
    <scope>NUCLEOTIDE SEQUENCE [LARGE SCALE GENOMIC DNA]</scope>
    <source>
        <strain evidence="2 3">MT12</strain>
    </source>
</reference>
<gene>
    <name evidence="2" type="ORF">SAMN05444164_4605</name>
</gene>
<proteinExistence type="predicted"/>
<organism evidence="2 3">
    <name type="scientific">Bradyrhizobium erythrophlei</name>
    <dbReference type="NCBI Taxonomy" id="1437360"/>
    <lineage>
        <taxon>Bacteria</taxon>
        <taxon>Pseudomonadati</taxon>
        <taxon>Pseudomonadota</taxon>
        <taxon>Alphaproteobacteria</taxon>
        <taxon>Hyphomicrobiales</taxon>
        <taxon>Nitrobacteraceae</taxon>
        <taxon>Bradyrhizobium</taxon>
    </lineage>
</organism>
<feature type="compositionally biased region" description="Basic and acidic residues" evidence="1">
    <location>
        <begin position="128"/>
        <end position="137"/>
    </location>
</feature>
<sequence>MTSGDLKIALKDRKSDFEIAGTIFGAMRNTDAFAALLPEQRWTTPVTGLGEFYRRGPHSFKGYQPRSLAMADSNHGIVKDDMGQEQPADKERAQSAHKTEPRKPPTREATRDPKLNDPDKTPGSGMTSDDRGDPPTG</sequence>